<dbReference type="Proteomes" id="UP000298663">
    <property type="component" value="Unassembled WGS sequence"/>
</dbReference>
<feature type="signal peptide" evidence="1">
    <location>
        <begin position="1"/>
        <end position="28"/>
    </location>
</feature>
<gene>
    <name evidence="2" type="ORF">L596_004691</name>
</gene>
<proteinExistence type="predicted"/>
<reference evidence="2 3" key="2">
    <citation type="journal article" date="2019" name="G3 (Bethesda)">
        <title>Hybrid Assembly of the Genome of the Entomopathogenic Nematode Steinernema carpocapsae Identifies the X-Chromosome.</title>
        <authorList>
            <person name="Serra L."/>
            <person name="Macchietto M."/>
            <person name="Macias-Munoz A."/>
            <person name="McGill C.J."/>
            <person name="Rodriguez I.M."/>
            <person name="Rodriguez B."/>
            <person name="Murad R."/>
            <person name="Mortazavi A."/>
        </authorList>
    </citation>
    <scope>NUCLEOTIDE SEQUENCE [LARGE SCALE GENOMIC DNA]</scope>
    <source>
        <strain evidence="2 3">ALL</strain>
    </source>
</reference>
<keyword evidence="1" id="KW-0732">Signal</keyword>
<sequence>MASVNGSNVVRMLPLVFPLLDAFKTVSAEEIQLFENIKRLIHGVDDARTGNEDGALVLGTEDSDESDTEPLPTAPNVHVCTRFNSDCTLIVLKCATLTRSEADTWSHTLVRTVKNPGHTHRDSDKTHLPRFVQFLSTSCTNFVRMRLPLLTDERLTEKHVRTSGHVATMRALVFRYLWLCGCVWLMRLNFVEFVWL</sequence>
<dbReference type="EMBL" id="AZBU02000001">
    <property type="protein sequence ID" value="TMS37844.1"/>
    <property type="molecule type" value="Genomic_DNA"/>
</dbReference>
<dbReference type="AlphaFoldDB" id="A0A4U8UXN6"/>
<comment type="caution">
    <text evidence="2">The sequence shown here is derived from an EMBL/GenBank/DDBJ whole genome shotgun (WGS) entry which is preliminary data.</text>
</comment>
<evidence type="ECO:0000256" key="1">
    <source>
        <dbReference type="SAM" id="SignalP"/>
    </source>
</evidence>
<feature type="chain" id="PRO_5020959776" evidence="1">
    <location>
        <begin position="29"/>
        <end position="196"/>
    </location>
</feature>
<organism evidence="2 3">
    <name type="scientific">Steinernema carpocapsae</name>
    <name type="common">Entomopathogenic nematode</name>
    <dbReference type="NCBI Taxonomy" id="34508"/>
    <lineage>
        <taxon>Eukaryota</taxon>
        <taxon>Metazoa</taxon>
        <taxon>Ecdysozoa</taxon>
        <taxon>Nematoda</taxon>
        <taxon>Chromadorea</taxon>
        <taxon>Rhabditida</taxon>
        <taxon>Tylenchina</taxon>
        <taxon>Panagrolaimomorpha</taxon>
        <taxon>Strongyloidoidea</taxon>
        <taxon>Steinernematidae</taxon>
        <taxon>Steinernema</taxon>
    </lineage>
</organism>
<evidence type="ECO:0000313" key="2">
    <source>
        <dbReference type="EMBL" id="TMS37844.1"/>
    </source>
</evidence>
<protein>
    <submittedName>
        <fullName evidence="2">Uncharacterized protein</fullName>
    </submittedName>
</protein>
<reference evidence="2 3" key="1">
    <citation type="journal article" date="2015" name="Genome Biol.">
        <title>Comparative genomics of Steinernema reveals deeply conserved gene regulatory networks.</title>
        <authorList>
            <person name="Dillman A.R."/>
            <person name="Macchietto M."/>
            <person name="Porter C.F."/>
            <person name="Rogers A."/>
            <person name="Williams B."/>
            <person name="Antoshechkin I."/>
            <person name="Lee M.M."/>
            <person name="Goodwin Z."/>
            <person name="Lu X."/>
            <person name="Lewis E.E."/>
            <person name="Goodrich-Blair H."/>
            <person name="Stock S.P."/>
            <person name="Adams B.J."/>
            <person name="Sternberg P.W."/>
            <person name="Mortazavi A."/>
        </authorList>
    </citation>
    <scope>NUCLEOTIDE SEQUENCE [LARGE SCALE GENOMIC DNA]</scope>
    <source>
        <strain evidence="2 3">ALL</strain>
    </source>
</reference>
<keyword evidence="3" id="KW-1185">Reference proteome</keyword>
<accession>A0A4U8UXN6</accession>
<name>A0A4U8UXN6_STECR</name>
<evidence type="ECO:0000313" key="3">
    <source>
        <dbReference type="Proteomes" id="UP000298663"/>
    </source>
</evidence>